<dbReference type="Proteomes" id="UP000054018">
    <property type="component" value="Unassembled WGS sequence"/>
</dbReference>
<evidence type="ECO:0000313" key="2">
    <source>
        <dbReference type="Proteomes" id="UP000054018"/>
    </source>
</evidence>
<protein>
    <submittedName>
        <fullName evidence="1">Uncharacterized protein</fullName>
    </submittedName>
</protein>
<sequence>MIDDNSSRLVHGLIRGISSHSCSLIPRIHTTHIHTRPPYDRHVPYPVSLLTASLVVGIPGTGCHTLNRIMIEPWQDSYREPVTQYTPFPFSSCKVSLLCKPLPSFIESIVGHGRSLQGIRERTEVQHLRSTSTLNKELPQT</sequence>
<dbReference type="HOGENOM" id="CLU_1826041_0_0_1"/>
<dbReference type="AlphaFoldDB" id="A0A0D0A832"/>
<gene>
    <name evidence="1" type="ORF">PISMIDRAFT_607426</name>
</gene>
<reference evidence="1 2" key="1">
    <citation type="submission" date="2014-04" db="EMBL/GenBank/DDBJ databases">
        <authorList>
            <consortium name="DOE Joint Genome Institute"/>
            <person name="Kuo A."/>
            <person name="Kohler A."/>
            <person name="Costa M.D."/>
            <person name="Nagy L.G."/>
            <person name="Floudas D."/>
            <person name="Copeland A."/>
            <person name="Barry K.W."/>
            <person name="Cichocki N."/>
            <person name="Veneault-Fourrey C."/>
            <person name="LaButti K."/>
            <person name="Lindquist E.A."/>
            <person name="Lipzen A."/>
            <person name="Lundell T."/>
            <person name="Morin E."/>
            <person name="Murat C."/>
            <person name="Sun H."/>
            <person name="Tunlid A."/>
            <person name="Henrissat B."/>
            <person name="Grigoriev I.V."/>
            <person name="Hibbett D.S."/>
            <person name="Martin F."/>
            <person name="Nordberg H.P."/>
            <person name="Cantor M.N."/>
            <person name="Hua S.X."/>
        </authorList>
    </citation>
    <scope>NUCLEOTIDE SEQUENCE [LARGE SCALE GENOMIC DNA]</scope>
    <source>
        <strain evidence="1 2">441</strain>
    </source>
</reference>
<name>A0A0D0A832_9AGAM</name>
<reference evidence="2" key="2">
    <citation type="submission" date="2015-01" db="EMBL/GenBank/DDBJ databases">
        <title>Evolutionary Origins and Diversification of the Mycorrhizal Mutualists.</title>
        <authorList>
            <consortium name="DOE Joint Genome Institute"/>
            <consortium name="Mycorrhizal Genomics Consortium"/>
            <person name="Kohler A."/>
            <person name="Kuo A."/>
            <person name="Nagy L.G."/>
            <person name="Floudas D."/>
            <person name="Copeland A."/>
            <person name="Barry K.W."/>
            <person name="Cichocki N."/>
            <person name="Veneault-Fourrey C."/>
            <person name="LaButti K."/>
            <person name="Lindquist E.A."/>
            <person name="Lipzen A."/>
            <person name="Lundell T."/>
            <person name="Morin E."/>
            <person name="Murat C."/>
            <person name="Riley R."/>
            <person name="Ohm R."/>
            <person name="Sun H."/>
            <person name="Tunlid A."/>
            <person name="Henrissat B."/>
            <person name="Grigoriev I.V."/>
            <person name="Hibbett D.S."/>
            <person name="Martin F."/>
        </authorList>
    </citation>
    <scope>NUCLEOTIDE SEQUENCE [LARGE SCALE GENOMIC DNA]</scope>
    <source>
        <strain evidence="2">441</strain>
    </source>
</reference>
<keyword evidence="2" id="KW-1185">Reference proteome</keyword>
<proteinExistence type="predicted"/>
<organism evidence="1 2">
    <name type="scientific">Pisolithus microcarpus 441</name>
    <dbReference type="NCBI Taxonomy" id="765257"/>
    <lineage>
        <taxon>Eukaryota</taxon>
        <taxon>Fungi</taxon>
        <taxon>Dikarya</taxon>
        <taxon>Basidiomycota</taxon>
        <taxon>Agaricomycotina</taxon>
        <taxon>Agaricomycetes</taxon>
        <taxon>Agaricomycetidae</taxon>
        <taxon>Boletales</taxon>
        <taxon>Sclerodermatineae</taxon>
        <taxon>Pisolithaceae</taxon>
        <taxon>Pisolithus</taxon>
    </lineage>
</organism>
<accession>A0A0D0A832</accession>
<dbReference type="EMBL" id="KN833693">
    <property type="protein sequence ID" value="KIK28213.1"/>
    <property type="molecule type" value="Genomic_DNA"/>
</dbReference>
<evidence type="ECO:0000313" key="1">
    <source>
        <dbReference type="EMBL" id="KIK28213.1"/>
    </source>
</evidence>